<dbReference type="HOGENOM" id="CLU_048345_4_0_1"/>
<evidence type="ECO:0000256" key="5">
    <source>
        <dbReference type="PIRNR" id="PIRNR016020"/>
    </source>
</evidence>
<feature type="region of interest" description="Disordered" evidence="7">
    <location>
        <begin position="174"/>
        <end position="193"/>
    </location>
</feature>
<keyword evidence="9" id="KW-1185">Reference proteome</keyword>
<dbReference type="InterPro" id="IPR025532">
    <property type="entry name" value="G6P_1-epimerase"/>
</dbReference>
<dbReference type="PANTHER" id="PTHR11122">
    <property type="entry name" value="APOSPORY-ASSOCIATED PROTEIN C-RELATED"/>
    <property type="match status" value="1"/>
</dbReference>
<evidence type="ECO:0000313" key="9">
    <source>
        <dbReference type="Proteomes" id="UP000015441"/>
    </source>
</evidence>
<evidence type="ECO:0000256" key="1">
    <source>
        <dbReference type="ARBA" id="ARBA00001096"/>
    </source>
</evidence>
<dbReference type="PANTHER" id="PTHR11122:SF13">
    <property type="entry name" value="GLUCOSE-6-PHOSPHATE 1-EPIMERASE"/>
    <property type="match status" value="1"/>
</dbReference>
<organism evidence="8 9">
    <name type="scientific">Blumeria graminis f. sp. hordei (strain DH14)</name>
    <name type="common">Barley powdery mildew</name>
    <name type="synonym">Oidium monilioides f. sp. hordei</name>
    <dbReference type="NCBI Taxonomy" id="546991"/>
    <lineage>
        <taxon>Eukaryota</taxon>
        <taxon>Fungi</taxon>
        <taxon>Dikarya</taxon>
        <taxon>Ascomycota</taxon>
        <taxon>Pezizomycotina</taxon>
        <taxon>Leotiomycetes</taxon>
        <taxon>Erysiphales</taxon>
        <taxon>Erysiphaceae</taxon>
        <taxon>Blumeria</taxon>
        <taxon>Blumeria hordei</taxon>
    </lineage>
</organism>
<comment type="caution">
    <text evidence="8">The sequence shown here is derived from an EMBL/GenBank/DDBJ whole genome shotgun (WGS) entry which is preliminary data.</text>
</comment>
<dbReference type="GO" id="GO:0030246">
    <property type="term" value="F:carbohydrate binding"/>
    <property type="evidence" value="ECO:0007669"/>
    <property type="project" value="UniProtKB-UniRule"/>
</dbReference>
<protein>
    <recommendedName>
        <fullName evidence="3 5">Glucose-6-phosphate 1-epimerase</fullName>
        <ecNumber evidence="3 5">5.1.3.15</ecNumber>
    </recommendedName>
</protein>
<evidence type="ECO:0000256" key="4">
    <source>
        <dbReference type="ARBA" id="ARBA00023235"/>
    </source>
</evidence>
<feature type="compositionally biased region" description="Low complexity" evidence="7">
    <location>
        <begin position="178"/>
        <end position="188"/>
    </location>
</feature>
<dbReference type="OrthoDB" id="1659429at2759"/>
<dbReference type="GO" id="GO:0005975">
    <property type="term" value="P:carbohydrate metabolic process"/>
    <property type="evidence" value="ECO:0007669"/>
    <property type="project" value="InterPro"/>
</dbReference>
<evidence type="ECO:0000313" key="8">
    <source>
        <dbReference type="EMBL" id="CCU79348.1"/>
    </source>
</evidence>
<dbReference type="SUPFAM" id="SSF74650">
    <property type="entry name" value="Galactose mutarotase-like"/>
    <property type="match status" value="1"/>
</dbReference>
<feature type="active site" evidence="6">
    <location>
        <position position="152"/>
    </location>
</feature>
<evidence type="ECO:0000256" key="2">
    <source>
        <dbReference type="ARBA" id="ARBA00005866"/>
    </source>
</evidence>
<comment type="catalytic activity">
    <reaction evidence="1">
        <text>alpha-D-glucose 6-phosphate = beta-D-glucose 6-phosphate</text>
        <dbReference type="Rhea" id="RHEA:16249"/>
        <dbReference type="ChEBI" id="CHEBI:58225"/>
        <dbReference type="ChEBI" id="CHEBI:58247"/>
        <dbReference type="EC" id="5.1.3.15"/>
    </reaction>
</comment>
<accession>N1JC23</accession>
<dbReference type="PIRSF" id="PIRSF016020">
    <property type="entry name" value="PHexose_mutarotase"/>
    <property type="match status" value="1"/>
</dbReference>
<gene>
    <name evidence="8" type="ORF">BGHDH14_bgh06168</name>
</gene>
<dbReference type="InterPro" id="IPR008183">
    <property type="entry name" value="Aldose_1/G6P_1-epimerase"/>
</dbReference>
<dbReference type="AlphaFoldDB" id="N1JC23"/>
<dbReference type="GO" id="GO:0047938">
    <property type="term" value="F:glucose-6-phosphate 1-epimerase activity"/>
    <property type="evidence" value="ECO:0007669"/>
    <property type="project" value="UniProtKB-UniRule"/>
</dbReference>
<proteinExistence type="inferred from homology"/>
<dbReference type="GO" id="GO:0005737">
    <property type="term" value="C:cytoplasm"/>
    <property type="evidence" value="ECO:0007669"/>
    <property type="project" value="TreeGrafter"/>
</dbReference>
<evidence type="ECO:0000256" key="3">
    <source>
        <dbReference type="ARBA" id="ARBA00012083"/>
    </source>
</evidence>
<dbReference type="EC" id="5.1.3.15" evidence="3 5"/>
<dbReference type="InterPro" id="IPR014718">
    <property type="entry name" value="GH-type_carb-bd"/>
</dbReference>
<dbReference type="FunCoup" id="N1JC23">
    <property type="interactions" value="246"/>
</dbReference>
<dbReference type="Proteomes" id="UP000015441">
    <property type="component" value="Unassembled WGS sequence"/>
</dbReference>
<dbReference type="STRING" id="546991.N1JC23"/>
<dbReference type="EMBL" id="CAUH01004332">
    <property type="protein sequence ID" value="CCU79348.1"/>
    <property type="molecule type" value="Genomic_DNA"/>
</dbReference>
<reference evidence="8 9" key="1">
    <citation type="journal article" date="2010" name="Science">
        <title>Genome expansion and gene loss in powdery mildew fungi reveal tradeoffs in extreme parasitism.</title>
        <authorList>
            <person name="Spanu P.D."/>
            <person name="Abbott J.C."/>
            <person name="Amselem J."/>
            <person name="Burgis T.A."/>
            <person name="Soanes D.M."/>
            <person name="Stueber K."/>
            <person name="Ver Loren van Themaat E."/>
            <person name="Brown J.K.M."/>
            <person name="Butcher S.A."/>
            <person name="Gurr S.J."/>
            <person name="Lebrun M.-H."/>
            <person name="Ridout C.J."/>
            <person name="Schulze-Lefert P."/>
            <person name="Talbot N.J."/>
            <person name="Ahmadinejad N."/>
            <person name="Ametz C."/>
            <person name="Barton G.R."/>
            <person name="Benjdia M."/>
            <person name="Bidzinski P."/>
            <person name="Bindschedler L.V."/>
            <person name="Both M."/>
            <person name="Brewer M.T."/>
            <person name="Cadle-Davidson L."/>
            <person name="Cadle-Davidson M.M."/>
            <person name="Collemare J."/>
            <person name="Cramer R."/>
            <person name="Frenkel O."/>
            <person name="Godfrey D."/>
            <person name="Harriman J."/>
            <person name="Hoede C."/>
            <person name="King B.C."/>
            <person name="Klages S."/>
            <person name="Kleemann J."/>
            <person name="Knoll D."/>
            <person name="Koti P.S."/>
            <person name="Kreplak J."/>
            <person name="Lopez-Ruiz F.J."/>
            <person name="Lu X."/>
            <person name="Maekawa T."/>
            <person name="Mahanil S."/>
            <person name="Micali C."/>
            <person name="Milgroom M.G."/>
            <person name="Montana G."/>
            <person name="Noir S."/>
            <person name="O'Connell R.J."/>
            <person name="Oberhaensli S."/>
            <person name="Parlange F."/>
            <person name="Pedersen C."/>
            <person name="Quesneville H."/>
            <person name="Reinhardt R."/>
            <person name="Rott M."/>
            <person name="Sacristan S."/>
            <person name="Schmidt S.M."/>
            <person name="Schoen M."/>
            <person name="Skamnioti P."/>
            <person name="Sommer H."/>
            <person name="Stephens A."/>
            <person name="Takahara H."/>
            <person name="Thordal-Christensen H."/>
            <person name="Vigouroux M."/>
            <person name="Wessling R."/>
            <person name="Wicker T."/>
            <person name="Panstruga R."/>
        </authorList>
    </citation>
    <scope>NUCLEOTIDE SEQUENCE [LARGE SCALE GENOMIC DNA]</scope>
    <source>
        <strain evidence="8">DH14</strain>
    </source>
</reference>
<dbReference type="InParanoid" id="N1JC23"/>
<feature type="active site" evidence="6">
    <location>
        <position position="260"/>
    </location>
</feature>
<dbReference type="Pfam" id="PF01263">
    <property type="entry name" value="Aldose_epim"/>
    <property type="match status" value="1"/>
</dbReference>
<name>N1JC23_BLUG1</name>
<dbReference type="eggNOG" id="KOG1594">
    <property type="taxonomic scope" value="Eukaryota"/>
</dbReference>
<dbReference type="Gene3D" id="2.70.98.10">
    <property type="match status" value="1"/>
</dbReference>
<sequence length="285" mass="31276">MVDRPKKPSNLTTTTSPIAQELVSVSHSNSRVSATLATGESLDILLFGATIISWKDKNGQELLWLSESANLDGQKAIFGKDSSHASTSQLPQHGFARISYWDFLGKSSSESDGDDSVKLDFGLSPANLTEENKKIGLRNGGEKSWDFQALLHTYFRVKDISTVEITGLESSPYLDKASAPNSSGTSSSEPQKINSKIDQIFTPAKSSDTPILIHHDGNKKFQIIRDNFNEVVVWNPWKEDAACLSDFEPKEGYKNMICVEVGVVNGWIELGPGETWEGSQIISVH</sequence>
<evidence type="ECO:0000256" key="6">
    <source>
        <dbReference type="PIRSR" id="PIRSR016020-1"/>
    </source>
</evidence>
<keyword evidence="4 5" id="KW-0413">Isomerase</keyword>
<evidence type="ECO:0000256" key="7">
    <source>
        <dbReference type="SAM" id="MobiDB-lite"/>
    </source>
</evidence>
<comment type="similarity">
    <text evidence="2 5">Belongs to the glucose-6-phosphate 1-epimerase family.</text>
</comment>
<comment type="function">
    <text evidence="5">Catalyzes the interconversion between the alpha and beta anomers from at least three hexose 6-phosphate sugars (Glc6P, Gal6P, and Man6P).</text>
</comment>
<dbReference type="InterPro" id="IPR011013">
    <property type="entry name" value="Gal_mutarotase_sf_dom"/>
</dbReference>